<gene>
    <name evidence="1" type="ORF">B0T15DRAFT_15229</name>
</gene>
<accession>A0AAJ0H0Y7</accession>
<protein>
    <submittedName>
        <fullName evidence="1">Uncharacterized protein</fullName>
    </submittedName>
</protein>
<evidence type="ECO:0000313" key="1">
    <source>
        <dbReference type="EMBL" id="KAK3309806.1"/>
    </source>
</evidence>
<dbReference type="Proteomes" id="UP001273166">
    <property type="component" value="Unassembled WGS sequence"/>
</dbReference>
<organism evidence="1 2">
    <name type="scientific">Chaetomium strumarium</name>
    <dbReference type="NCBI Taxonomy" id="1170767"/>
    <lineage>
        <taxon>Eukaryota</taxon>
        <taxon>Fungi</taxon>
        <taxon>Dikarya</taxon>
        <taxon>Ascomycota</taxon>
        <taxon>Pezizomycotina</taxon>
        <taxon>Sordariomycetes</taxon>
        <taxon>Sordariomycetidae</taxon>
        <taxon>Sordariales</taxon>
        <taxon>Chaetomiaceae</taxon>
        <taxon>Chaetomium</taxon>
    </lineage>
</organism>
<evidence type="ECO:0000313" key="2">
    <source>
        <dbReference type="Proteomes" id="UP001273166"/>
    </source>
</evidence>
<reference evidence="1" key="1">
    <citation type="journal article" date="2023" name="Mol. Phylogenet. Evol.">
        <title>Genome-scale phylogeny and comparative genomics of the fungal order Sordariales.</title>
        <authorList>
            <person name="Hensen N."/>
            <person name="Bonometti L."/>
            <person name="Westerberg I."/>
            <person name="Brannstrom I.O."/>
            <person name="Guillou S."/>
            <person name="Cros-Aarteil S."/>
            <person name="Calhoun S."/>
            <person name="Haridas S."/>
            <person name="Kuo A."/>
            <person name="Mondo S."/>
            <person name="Pangilinan J."/>
            <person name="Riley R."/>
            <person name="LaButti K."/>
            <person name="Andreopoulos B."/>
            <person name="Lipzen A."/>
            <person name="Chen C."/>
            <person name="Yan M."/>
            <person name="Daum C."/>
            <person name="Ng V."/>
            <person name="Clum A."/>
            <person name="Steindorff A."/>
            <person name="Ohm R.A."/>
            <person name="Martin F."/>
            <person name="Silar P."/>
            <person name="Natvig D.O."/>
            <person name="Lalanne C."/>
            <person name="Gautier V."/>
            <person name="Ament-Velasquez S.L."/>
            <person name="Kruys A."/>
            <person name="Hutchinson M.I."/>
            <person name="Powell A.J."/>
            <person name="Barry K."/>
            <person name="Miller A.N."/>
            <person name="Grigoriev I.V."/>
            <person name="Debuchy R."/>
            <person name="Gladieux P."/>
            <person name="Hiltunen Thoren M."/>
            <person name="Johannesson H."/>
        </authorList>
    </citation>
    <scope>NUCLEOTIDE SEQUENCE</scope>
    <source>
        <strain evidence="1">CBS 333.67</strain>
    </source>
</reference>
<reference evidence="1" key="2">
    <citation type="submission" date="2023-06" db="EMBL/GenBank/DDBJ databases">
        <authorList>
            <consortium name="Lawrence Berkeley National Laboratory"/>
            <person name="Mondo S.J."/>
            <person name="Hensen N."/>
            <person name="Bonometti L."/>
            <person name="Westerberg I."/>
            <person name="Brannstrom I.O."/>
            <person name="Guillou S."/>
            <person name="Cros-Aarteil S."/>
            <person name="Calhoun S."/>
            <person name="Haridas S."/>
            <person name="Kuo A."/>
            <person name="Pangilinan J."/>
            <person name="Riley R."/>
            <person name="Labutti K."/>
            <person name="Andreopoulos B."/>
            <person name="Lipzen A."/>
            <person name="Chen C."/>
            <person name="Yanf M."/>
            <person name="Daum C."/>
            <person name="Ng V."/>
            <person name="Clum A."/>
            <person name="Steindorff A."/>
            <person name="Ohm R."/>
            <person name="Martin F."/>
            <person name="Silar P."/>
            <person name="Natvig D."/>
            <person name="Lalanne C."/>
            <person name="Gautier V."/>
            <person name="Ament-Velasquez S.L."/>
            <person name="Kruys A."/>
            <person name="Hutchinson M.I."/>
            <person name="Powell A.J."/>
            <person name="Barry K."/>
            <person name="Miller A.N."/>
            <person name="Grigoriev I.V."/>
            <person name="Debuchy R."/>
            <person name="Gladieux P."/>
            <person name="Thoren M.H."/>
            <person name="Johannesson H."/>
        </authorList>
    </citation>
    <scope>NUCLEOTIDE SEQUENCE</scope>
    <source>
        <strain evidence="1">CBS 333.67</strain>
    </source>
</reference>
<comment type="caution">
    <text evidence="1">The sequence shown here is derived from an EMBL/GenBank/DDBJ whole genome shotgun (WGS) entry which is preliminary data.</text>
</comment>
<dbReference type="AlphaFoldDB" id="A0AAJ0H0Y7"/>
<dbReference type="EMBL" id="JAUDZG010000001">
    <property type="protein sequence ID" value="KAK3309806.1"/>
    <property type="molecule type" value="Genomic_DNA"/>
</dbReference>
<name>A0AAJ0H0Y7_9PEZI</name>
<proteinExistence type="predicted"/>
<sequence>MEQLVPTPVPDNQTLHGYLYPQIYTLQVLTDFETSRLVCRPLEGHPAIPERHPPVSEHELCAMGLDLATTDVPVVEASQVIFVRRLQRLVWKVTVDGEAMICKTSSDVFRHAVRDELQTYLKIRPARAELKVPELKGIVVSHRGVIGVLLGYIPHHN</sequence>
<dbReference type="GeneID" id="87880840"/>
<dbReference type="RefSeq" id="XP_062725586.1">
    <property type="nucleotide sequence ID" value="XM_062862011.1"/>
</dbReference>
<keyword evidence="2" id="KW-1185">Reference proteome</keyword>